<dbReference type="EMBL" id="BSEJ01000003">
    <property type="protein sequence ID" value="GLJ60936.1"/>
    <property type="molecule type" value="Genomic_DNA"/>
</dbReference>
<evidence type="ECO:0000313" key="8">
    <source>
        <dbReference type="EMBL" id="GLJ60936.1"/>
    </source>
</evidence>
<feature type="domain" description="Glucose-methanol-choline oxidoreductase N-terminal" evidence="6">
    <location>
        <begin position="208"/>
        <end position="276"/>
    </location>
</feature>
<dbReference type="InterPro" id="IPR007867">
    <property type="entry name" value="GMC_OxRtase_C"/>
</dbReference>
<name>A0A9W6H226_9MICO</name>
<evidence type="ECO:0000256" key="1">
    <source>
        <dbReference type="ARBA" id="ARBA00001974"/>
    </source>
</evidence>
<keyword evidence="3" id="KW-0285">Flavoprotein</keyword>
<evidence type="ECO:0000259" key="7">
    <source>
        <dbReference type="Pfam" id="PF05199"/>
    </source>
</evidence>
<evidence type="ECO:0000256" key="3">
    <source>
        <dbReference type="ARBA" id="ARBA00022630"/>
    </source>
</evidence>
<dbReference type="GO" id="GO:0016614">
    <property type="term" value="F:oxidoreductase activity, acting on CH-OH group of donors"/>
    <property type="evidence" value="ECO:0007669"/>
    <property type="project" value="InterPro"/>
</dbReference>
<comment type="similarity">
    <text evidence="2">Belongs to the GMC oxidoreductase family.</text>
</comment>
<dbReference type="Pfam" id="PF00732">
    <property type="entry name" value="GMC_oxred_N"/>
    <property type="match status" value="1"/>
</dbReference>
<organism evidence="8 9">
    <name type="scientific">Microbacterium barkeri</name>
    <dbReference type="NCBI Taxonomy" id="33917"/>
    <lineage>
        <taxon>Bacteria</taxon>
        <taxon>Bacillati</taxon>
        <taxon>Actinomycetota</taxon>
        <taxon>Actinomycetes</taxon>
        <taxon>Micrococcales</taxon>
        <taxon>Microbacteriaceae</taxon>
        <taxon>Microbacterium</taxon>
    </lineage>
</organism>
<dbReference type="Pfam" id="PF05199">
    <property type="entry name" value="GMC_oxred_C"/>
    <property type="match status" value="1"/>
</dbReference>
<sequence length="494" mass="52192">MGATAARLLREQAPSARIAMVDAGAPIGTTPGVHLHDIADPAIWGQYNTRVRSGIQGMYTGAEVVREVPDAIDAVAPGMFHTLAFGEEAEAMPATAIAWNAGGMGVHWTAATPWPAGSEVFADDEEWDEDLAAAQRVFGVRAPSIGPTALGIRVLEVLDARFGAAAPDDRRPQAMPMAVRRGADGTLLRTSPSTIFPPIADGSDDAFALATGALVTSLIVEEGRVSGARVRDIRDGAETEGRADTVLVCADALRTPQLLYASGIRPESLGRYLNEHAFIASRALLDLGRFRLTLDDLPTAQPGEFCTDSLWIPHNGPRQPFHGQVMNVTYVDDDGHAIAHSVGVSLYTPVESRPENRVIFSDTEHDLAGMPRMRIEFAYSDADRALIDRALVVAQETAEAFGAIDPATELAHLAPGSSLHLTGTVRSGAEDDGTSVCDPDGRVWGIEGLYLAGTGVVPTAVVANATLTGAITAVRAARAIAQRLAPDHLRKGTP</sequence>
<feature type="domain" description="Glucose-methanol-choline oxidoreductase C-terminal" evidence="7">
    <location>
        <begin position="355"/>
        <end position="471"/>
    </location>
</feature>
<accession>A0A9W6H226</accession>
<keyword evidence="4" id="KW-0274">FAD</keyword>
<dbReference type="Gene3D" id="3.50.50.60">
    <property type="entry name" value="FAD/NAD(P)-binding domain"/>
    <property type="match status" value="2"/>
</dbReference>
<reference evidence="8" key="1">
    <citation type="journal article" date="2014" name="Int. J. Syst. Evol. Microbiol.">
        <title>Complete genome sequence of Corynebacterium casei LMG S-19264T (=DSM 44701T), isolated from a smear-ripened cheese.</title>
        <authorList>
            <consortium name="US DOE Joint Genome Institute (JGI-PGF)"/>
            <person name="Walter F."/>
            <person name="Albersmeier A."/>
            <person name="Kalinowski J."/>
            <person name="Ruckert C."/>
        </authorList>
    </citation>
    <scope>NUCLEOTIDE SEQUENCE</scope>
    <source>
        <strain evidence="8">VKM Ac-1020</strain>
    </source>
</reference>
<evidence type="ECO:0000256" key="4">
    <source>
        <dbReference type="ARBA" id="ARBA00022827"/>
    </source>
</evidence>
<dbReference type="Proteomes" id="UP001142462">
    <property type="component" value="Unassembled WGS sequence"/>
</dbReference>
<dbReference type="AlphaFoldDB" id="A0A9W6H226"/>
<dbReference type="InterPro" id="IPR036188">
    <property type="entry name" value="FAD/NAD-bd_sf"/>
</dbReference>
<dbReference type="GO" id="GO:0050660">
    <property type="term" value="F:flavin adenine dinucleotide binding"/>
    <property type="evidence" value="ECO:0007669"/>
    <property type="project" value="InterPro"/>
</dbReference>
<evidence type="ECO:0000256" key="5">
    <source>
        <dbReference type="ARBA" id="ARBA00023002"/>
    </source>
</evidence>
<comment type="cofactor">
    <cofactor evidence="1">
        <name>FAD</name>
        <dbReference type="ChEBI" id="CHEBI:57692"/>
    </cofactor>
</comment>
<proteinExistence type="inferred from homology"/>
<comment type="caution">
    <text evidence="8">The sequence shown here is derived from an EMBL/GenBank/DDBJ whole genome shotgun (WGS) entry which is preliminary data.</text>
</comment>
<protein>
    <submittedName>
        <fullName evidence="8">Pyranose oxidase</fullName>
    </submittedName>
</protein>
<dbReference type="PANTHER" id="PTHR42784">
    <property type="entry name" value="PYRANOSE 2-OXIDASE"/>
    <property type="match status" value="1"/>
</dbReference>
<evidence type="ECO:0000313" key="9">
    <source>
        <dbReference type="Proteomes" id="UP001142462"/>
    </source>
</evidence>
<dbReference type="InterPro" id="IPR051473">
    <property type="entry name" value="P2Ox-like"/>
</dbReference>
<dbReference type="SUPFAM" id="SSF54373">
    <property type="entry name" value="FAD-linked reductases, C-terminal domain"/>
    <property type="match status" value="1"/>
</dbReference>
<evidence type="ECO:0000256" key="2">
    <source>
        <dbReference type="ARBA" id="ARBA00010790"/>
    </source>
</evidence>
<evidence type="ECO:0000259" key="6">
    <source>
        <dbReference type="Pfam" id="PF00732"/>
    </source>
</evidence>
<gene>
    <name evidence="8" type="ORF">GCM10017576_10650</name>
</gene>
<dbReference type="InterPro" id="IPR000172">
    <property type="entry name" value="GMC_OxRdtase_N"/>
</dbReference>
<keyword evidence="9" id="KW-1185">Reference proteome</keyword>
<dbReference type="PANTHER" id="PTHR42784:SF1">
    <property type="entry name" value="PYRANOSE 2-OXIDASE"/>
    <property type="match status" value="1"/>
</dbReference>
<reference evidence="8" key="2">
    <citation type="submission" date="2023-01" db="EMBL/GenBank/DDBJ databases">
        <authorList>
            <person name="Sun Q."/>
            <person name="Evtushenko L."/>
        </authorList>
    </citation>
    <scope>NUCLEOTIDE SEQUENCE</scope>
    <source>
        <strain evidence="8">VKM Ac-1020</strain>
    </source>
</reference>
<keyword evidence="5" id="KW-0560">Oxidoreductase</keyword>
<dbReference type="SUPFAM" id="SSF51905">
    <property type="entry name" value="FAD/NAD(P)-binding domain"/>
    <property type="match status" value="1"/>
</dbReference>